<keyword evidence="2" id="KW-0813">Transport</keyword>
<dbReference type="Gene3D" id="1.20.1250.20">
    <property type="entry name" value="MFS general substrate transporter like domains"/>
    <property type="match status" value="1"/>
</dbReference>
<evidence type="ECO:0000256" key="5">
    <source>
        <dbReference type="ARBA" id="ARBA00023136"/>
    </source>
</evidence>
<dbReference type="GO" id="GO:0005886">
    <property type="term" value="C:plasma membrane"/>
    <property type="evidence" value="ECO:0007669"/>
    <property type="project" value="TreeGrafter"/>
</dbReference>
<feature type="compositionally biased region" description="Low complexity" evidence="7">
    <location>
        <begin position="262"/>
        <end position="277"/>
    </location>
</feature>
<evidence type="ECO:0000256" key="2">
    <source>
        <dbReference type="ARBA" id="ARBA00022448"/>
    </source>
</evidence>
<feature type="transmembrane region" description="Helical" evidence="8">
    <location>
        <begin position="353"/>
        <end position="372"/>
    </location>
</feature>
<feature type="transmembrane region" description="Helical" evidence="8">
    <location>
        <begin position="161"/>
        <end position="180"/>
    </location>
</feature>
<feature type="transmembrane region" description="Helical" evidence="8">
    <location>
        <begin position="410"/>
        <end position="433"/>
    </location>
</feature>
<keyword evidence="11" id="KW-1185">Reference proteome</keyword>
<feature type="transmembrane region" description="Helical" evidence="8">
    <location>
        <begin position="29"/>
        <end position="46"/>
    </location>
</feature>
<feature type="transmembrane region" description="Helical" evidence="8">
    <location>
        <begin position="454"/>
        <end position="480"/>
    </location>
</feature>
<protein>
    <submittedName>
        <fullName evidence="10">Major facilitator superfamily domain-containing protein</fullName>
    </submittedName>
</protein>
<comment type="similarity">
    <text evidence="6">Belongs to the major facilitator superfamily. Allantoate permease family.</text>
</comment>
<evidence type="ECO:0000256" key="4">
    <source>
        <dbReference type="ARBA" id="ARBA00022989"/>
    </source>
</evidence>
<evidence type="ECO:0000256" key="1">
    <source>
        <dbReference type="ARBA" id="ARBA00004141"/>
    </source>
</evidence>
<keyword evidence="4 8" id="KW-1133">Transmembrane helix</keyword>
<feature type="transmembrane region" description="Helical" evidence="8">
    <location>
        <begin position="99"/>
        <end position="118"/>
    </location>
</feature>
<dbReference type="GO" id="GO:0098717">
    <property type="term" value="P:pantothenate import across plasma membrane"/>
    <property type="evidence" value="ECO:0007669"/>
    <property type="project" value="TreeGrafter"/>
</dbReference>
<dbReference type="Pfam" id="PF07690">
    <property type="entry name" value="MFS_1"/>
    <property type="match status" value="1"/>
</dbReference>
<comment type="caution">
    <text evidence="10">The sequence shown here is derived from an EMBL/GenBank/DDBJ whole genome shotgun (WGS) entry which is preliminary data.</text>
</comment>
<gene>
    <name evidence="10" type="ORF">B0H66DRAFT_400455</name>
</gene>
<dbReference type="PROSITE" id="PS50850">
    <property type="entry name" value="MFS"/>
    <property type="match status" value="1"/>
</dbReference>
<comment type="subcellular location">
    <subcellularLocation>
        <location evidence="1">Membrane</location>
        <topology evidence="1">Multi-pass membrane protein</topology>
    </subcellularLocation>
</comment>
<dbReference type="Proteomes" id="UP001283341">
    <property type="component" value="Unassembled WGS sequence"/>
</dbReference>
<dbReference type="InterPro" id="IPR011701">
    <property type="entry name" value="MFS"/>
</dbReference>
<name>A0AAE0HTR3_9PEZI</name>
<keyword evidence="3 8" id="KW-0812">Transmembrane</keyword>
<dbReference type="AlphaFoldDB" id="A0AAE0HTR3"/>
<evidence type="ECO:0000313" key="10">
    <source>
        <dbReference type="EMBL" id="KAK3312536.1"/>
    </source>
</evidence>
<feature type="transmembrane region" description="Helical" evidence="8">
    <location>
        <begin position="290"/>
        <end position="310"/>
    </location>
</feature>
<feature type="region of interest" description="Disordered" evidence="7">
    <location>
        <begin position="238"/>
        <end position="282"/>
    </location>
</feature>
<evidence type="ECO:0000256" key="8">
    <source>
        <dbReference type="SAM" id="Phobius"/>
    </source>
</evidence>
<accession>A0AAE0HTR3</accession>
<dbReference type="InterPro" id="IPR036259">
    <property type="entry name" value="MFS_trans_sf"/>
</dbReference>
<evidence type="ECO:0000256" key="6">
    <source>
        <dbReference type="ARBA" id="ARBA00037968"/>
    </source>
</evidence>
<evidence type="ECO:0000256" key="7">
    <source>
        <dbReference type="SAM" id="MobiDB-lite"/>
    </source>
</evidence>
<evidence type="ECO:0000313" key="11">
    <source>
        <dbReference type="Proteomes" id="UP001283341"/>
    </source>
</evidence>
<feature type="transmembrane region" description="Helical" evidence="8">
    <location>
        <begin position="192"/>
        <end position="215"/>
    </location>
</feature>
<dbReference type="FunFam" id="1.20.1250.20:FF:000065">
    <property type="entry name" value="Putative MFS pantothenate transporter"/>
    <property type="match status" value="1"/>
</dbReference>
<feature type="domain" description="Major facilitator superfamily (MFS) profile" evidence="9">
    <location>
        <begin position="33"/>
        <end position="551"/>
    </location>
</feature>
<dbReference type="EMBL" id="JAUEDM010000009">
    <property type="protein sequence ID" value="KAK3312536.1"/>
    <property type="molecule type" value="Genomic_DNA"/>
</dbReference>
<feature type="transmembrane region" description="Helical" evidence="8">
    <location>
        <begin position="379"/>
        <end position="398"/>
    </location>
</feature>
<dbReference type="SUPFAM" id="SSF103473">
    <property type="entry name" value="MFS general substrate transporter"/>
    <property type="match status" value="1"/>
</dbReference>
<dbReference type="PANTHER" id="PTHR43791">
    <property type="entry name" value="PERMEASE-RELATED"/>
    <property type="match status" value="1"/>
</dbReference>
<proteinExistence type="inferred from homology"/>
<dbReference type="PANTHER" id="PTHR43791:SF4">
    <property type="entry name" value="PANTOTHENATE TRANSPORTER FEN2"/>
    <property type="match status" value="1"/>
</dbReference>
<evidence type="ECO:0000259" key="9">
    <source>
        <dbReference type="PROSITE" id="PS50850"/>
    </source>
</evidence>
<sequence length="551" mass="60621">MGSKSTALREYFATAGYHRPGERRLVQKIDFFILTFCCLSYFLNYLDRSNLANAYVSGMKEDLNFSGDQLNQINTCFTIGYVIGQIPSNLSLHYVKPRYFFPFMMFIWAGLTMVTASVHSPNSIMTIRFFQGIAESSTFVGTHYILGSWYTERELGKRSGIFTASGLAGTMIGGFIQTGIHSSMDGKHGLRGWRWLFVVDGIITLPVAIYGLLLFPDTPATTTAFYLSQSEREMAMSRVSLVDRPSQDQSAAAATDRDLSDSSSGPAPQTQQQQQPASSPPKRKILTWHFAKRVLTSYEWWGFVILWIIAGETESFSSNSLLSLYMKATPPPDPSKPSIPKYTIAQLNNYPTGVPAVGIVSTLFWATLTDFLGGKRYLVGYFIGVTGVVTSAMILGAAHSSDPTGNKSTAIVFGAYYWAGTVYACQATFFAWANDAMRSTGQDNKSIEKQEEDAVFRSVVLAGMNLGSGAVNAWWSIVFYGASMAPWFERGMYAMIATSIALALWTAGLSYMASRAERRKDAGLPKLEGEDLPPQEVSAQRREKATTGASV</sequence>
<feature type="transmembrane region" description="Helical" evidence="8">
    <location>
        <begin position="492"/>
        <end position="513"/>
    </location>
</feature>
<reference evidence="10" key="1">
    <citation type="journal article" date="2023" name="Mol. Phylogenet. Evol.">
        <title>Genome-scale phylogeny and comparative genomics of the fungal order Sordariales.</title>
        <authorList>
            <person name="Hensen N."/>
            <person name="Bonometti L."/>
            <person name="Westerberg I."/>
            <person name="Brannstrom I.O."/>
            <person name="Guillou S."/>
            <person name="Cros-Aarteil S."/>
            <person name="Calhoun S."/>
            <person name="Haridas S."/>
            <person name="Kuo A."/>
            <person name="Mondo S."/>
            <person name="Pangilinan J."/>
            <person name="Riley R."/>
            <person name="LaButti K."/>
            <person name="Andreopoulos B."/>
            <person name="Lipzen A."/>
            <person name="Chen C."/>
            <person name="Yan M."/>
            <person name="Daum C."/>
            <person name="Ng V."/>
            <person name="Clum A."/>
            <person name="Steindorff A."/>
            <person name="Ohm R.A."/>
            <person name="Martin F."/>
            <person name="Silar P."/>
            <person name="Natvig D.O."/>
            <person name="Lalanne C."/>
            <person name="Gautier V."/>
            <person name="Ament-Velasquez S.L."/>
            <person name="Kruys A."/>
            <person name="Hutchinson M.I."/>
            <person name="Powell A.J."/>
            <person name="Barry K."/>
            <person name="Miller A.N."/>
            <person name="Grigoriev I.V."/>
            <person name="Debuchy R."/>
            <person name="Gladieux P."/>
            <person name="Hiltunen Thoren M."/>
            <person name="Johannesson H."/>
        </authorList>
    </citation>
    <scope>NUCLEOTIDE SEQUENCE</scope>
    <source>
        <strain evidence="10">CBS 118394</strain>
    </source>
</reference>
<keyword evidence="5 8" id="KW-0472">Membrane</keyword>
<evidence type="ECO:0000256" key="3">
    <source>
        <dbReference type="ARBA" id="ARBA00022692"/>
    </source>
</evidence>
<organism evidence="10 11">
    <name type="scientific">Apodospora peruviana</name>
    <dbReference type="NCBI Taxonomy" id="516989"/>
    <lineage>
        <taxon>Eukaryota</taxon>
        <taxon>Fungi</taxon>
        <taxon>Dikarya</taxon>
        <taxon>Ascomycota</taxon>
        <taxon>Pezizomycotina</taxon>
        <taxon>Sordariomycetes</taxon>
        <taxon>Sordariomycetidae</taxon>
        <taxon>Sordariales</taxon>
        <taxon>Lasiosphaeriaceae</taxon>
        <taxon>Apodospora</taxon>
    </lineage>
</organism>
<dbReference type="InterPro" id="IPR020846">
    <property type="entry name" value="MFS_dom"/>
</dbReference>
<dbReference type="GO" id="GO:0015233">
    <property type="term" value="F:pantothenate transmembrane transporter activity"/>
    <property type="evidence" value="ECO:0007669"/>
    <property type="project" value="TreeGrafter"/>
</dbReference>
<feature type="region of interest" description="Disordered" evidence="7">
    <location>
        <begin position="522"/>
        <end position="551"/>
    </location>
</feature>
<reference evidence="10" key="2">
    <citation type="submission" date="2023-06" db="EMBL/GenBank/DDBJ databases">
        <authorList>
            <consortium name="Lawrence Berkeley National Laboratory"/>
            <person name="Haridas S."/>
            <person name="Hensen N."/>
            <person name="Bonometti L."/>
            <person name="Westerberg I."/>
            <person name="Brannstrom I.O."/>
            <person name="Guillou S."/>
            <person name="Cros-Aarteil S."/>
            <person name="Calhoun S."/>
            <person name="Kuo A."/>
            <person name="Mondo S."/>
            <person name="Pangilinan J."/>
            <person name="Riley R."/>
            <person name="Labutti K."/>
            <person name="Andreopoulos B."/>
            <person name="Lipzen A."/>
            <person name="Chen C."/>
            <person name="Yanf M."/>
            <person name="Daum C."/>
            <person name="Ng V."/>
            <person name="Clum A."/>
            <person name="Steindorff A."/>
            <person name="Ohm R."/>
            <person name="Martin F."/>
            <person name="Silar P."/>
            <person name="Natvig D."/>
            <person name="Lalanne C."/>
            <person name="Gautier V."/>
            <person name="Ament-Velasquez S.L."/>
            <person name="Kruys A."/>
            <person name="Hutchinson M.I."/>
            <person name="Powell A.J."/>
            <person name="Barry K."/>
            <person name="Miller A.N."/>
            <person name="Grigoriev I.V."/>
            <person name="Debuchy R."/>
            <person name="Gladieux P."/>
            <person name="Thoren M.H."/>
            <person name="Johannesson H."/>
        </authorList>
    </citation>
    <scope>NUCLEOTIDE SEQUENCE</scope>
    <source>
        <strain evidence="10">CBS 118394</strain>
    </source>
</reference>